<keyword evidence="2" id="KW-0732">Signal</keyword>
<dbReference type="OrthoDB" id="194358at2759"/>
<name>A0A8H7W286_9HELO</name>
<evidence type="ECO:0000256" key="2">
    <source>
        <dbReference type="SAM" id="SignalP"/>
    </source>
</evidence>
<proteinExistence type="predicted"/>
<dbReference type="Proteomes" id="UP000664132">
    <property type="component" value="Unassembled WGS sequence"/>
</dbReference>
<evidence type="ECO:0008006" key="5">
    <source>
        <dbReference type="Google" id="ProtNLM"/>
    </source>
</evidence>
<evidence type="ECO:0000256" key="1">
    <source>
        <dbReference type="SAM" id="Coils"/>
    </source>
</evidence>
<gene>
    <name evidence="3" type="ORF">IFR04_012423</name>
</gene>
<organism evidence="3 4">
    <name type="scientific">Cadophora malorum</name>
    <dbReference type="NCBI Taxonomy" id="108018"/>
    <lineage>
        <taxon>Eukaryota</taxon>
        <taxon>Fungi</taxon>
        <taxon>Dikarya</taxon>
        <taxon>Ascomycota</taxon>
        <taxon>Pezizomycotina</taxon>
        <taxon>Leotiomycetes</taxon>
        <taxon>Helotiales</taxon>
        <taxon>Ploettnerulaceae</taxon>
        <taxon>Cadophora</taxon>
    </lineage>
</organism>
<dbReference type="AlphaFoldDB" id="A0A8H7W286"/>
<reference evidence="3" key="1">
    <citation type="submission" date="2021-02" db="EMBL/GenBank/DDBJ databases">
        <title>Genome sequence Cadophora malorum strain M34.</title>
        <authorList>
            <person name="Stefanovic E."/>
            <person name="Vu D."/>
            <person name="Scully C."/>
            <person name="Dijksterhuis J."/>
            <person name="Roader J."/>
            <person name="Houbraken J."/>
        </authorList>
    </citation>
    <scope>NUCLEOTIDE SEQUENCE</scope>
    <source>
        <strain evidence="3">M34</strain>
    </source>
</reference>
<feature type="chain" id="PRO_5034835100" description="Fungal N-terminal domain-containing protein" evidence="2">
    <location>
        <begin position="21"/>
        <end position="400"/>
    </location>
</feature>
<feature type="coiled-coil region" evidence="1">
    <location>
        <begin position="27"/>
        <end position="61"/>
    </location>
</feature>
<feature type="signal peptide" evidence="2">
    <location>
        <begin position="1"/>
        <end position="20"/>
    </location>
</feature>
<dbReference type="EMBL" id="JAFJYH010000264">
    <property type="protein sequence ID" value="KAG4414460.1"/>
    <property type="molecule type" value="Genomic_DNA"/>
</dbReference>
<evidence type="ECO:0000313" key="4">
    <source>
        <dbReference type="Proteomes" id="UP000664132"/>
    </source>
</evidence>
<comment type="caution">
    <text evidence="3">The sequence shown here is derived from an EMBL/GenBank/DDBJ whole genome shotgun (WGS) entry which is preliminary data.</text>
</comment>
<accession>A0A8H7W286</accession>
<keyword evidence="4" id="KW-1185">Reference proteome</keyword>
<keyword evidence="1" id="KW-0175">Coiled coil</keyword>
<evidence type="ECO:0000313" key="3">
    <source>
        <dbReference type="EMBL" id="KAG4414460.1"/>
    </source>
</evidence>
<sequence length="400" mass="45182">MDPVTGIGLAASLVTLVGLATQGCTRLHDLRTRFKNTKAELHRLANDVEMLKLLLSEVEKTSHDIGSAALSPELRSIWRTNECKLRKDLTSFTEIIDRLKIHAEGSSKARILGRMRMAVSDKQILKSRLAFRGHIEMLNFVQGLLTSRQIAHVHAKLGITEVKILGRLDNGLGLIEDEVNAINKTLSKPRTPTSLVERELLNVFTHTHGTFDSENEIYVGPKATNRRQKMVYWKWAIYRLPIGTLTTELAHSGQKSKEQEPGAGTSYTVTFKLQPPMWITQVVFQISYAVKVDNLGYKLPYWQRTQCGSASLIPTELLKYMGDEDFLAAASCLSTMSVWDIQELCRREAFYDMFGDITGQLMSHFDFMNSGQSNLRQELVIDFNDIDRPSRKRYGSIGSK</sequence>
<protein>
    <recommendedName>
        <fullName evidence="5">Fungal N-terminal domain-containing protein</fullName>
    </recommendedName>
</protein>